<comment type="caution">
    <text evidence="5">The sequence shown here is derived from an EMBL/GenBank/DDBJ whole genome shotgun (WGS) entry which is preliminary data.</text>
</comment>
<dbReference type="AlphaFoldDB" id="A0A401GDT7"/>
<evidence type="ECO:0000313" key="5">
    <source>
        <dbReference type="EMBL" id="GBE80301.1"/>
    </source>
</evidence>
<dbReference type="Proteomes" id="UP000287166">
    <property type="component" value="Unassembled WGS sequence"/>
</dbReference>
<gene>
    <name evidence="5" type="ORF">SCP_0300160</name>
</gene>
<keyword evidence="6" id="KW-1185">Reference proteome</keyword>
<organism evidence="5 6">
    <name type="scientific">Sparassis crispa</name>
    <dbReference type="NCBI Taxonomy" id="139825"/>
    <lineage>
        <taxon>Eukaryota</taxon>
        <taxon>Fungi</taxon>
        <taxon>Dikarya</taxon>
        <taxon>Basidiomycota</taxon>
        <taxon>Agaricomycotina</taxon>
        <taxon>Agaricomycetes</taxon>
        <taxon>Polyporales</taxon>
        <taxon>Sparassidaceae</taxon>
        <taxon>Sparassis</taxon>
    </lineage>
</organism>
<dbReference type="PANTHER" id="PTHR43827">
    <property type="entry name" value="2,5-DIKETO-D-GLUCONIC ACID REDUCTASE"/>
    <property type="match status" value="1"/>
</dbReference>
<feature type="domain" description="NADP-dependent oxidoreductase" evidence="4">
    <location>
        <begin position="21"/>
        <end position="82"/>
    </location>
</feature>
<dbReference type="Gene3D" id="3.20.20.100">
    <property type="entry name" value="NADP-dependent oxidoreductase domain"/>
    <property type="match status" value="1"/>
</dbReference>
<dbReference type="EMBL" id="BFAD01000003">
    <property type="protein sequence ID" value="GBE80301.1"/>
    <property type="molecule type" value="Genomic_DNA"/>
</dbReference>
<evidence type="ECO:0000256" key="1">
    <source>
        <dbReference type="ARBA" id="ARBA00007905"/>
    </source>
</evidence>
<evidence type="ECO:0000259" key="4">
    <source>
        <dbReference type="Pfam" id="PF00248"/>
    </source>
</evidence>
<dbReference type="GeneID" id="38777218"/>
<dbReference type="PANTHER" id="PTHR43827:SF3">
    <property type="entry name" value="NADP-DEPENDENT OXIDOREDUCTASE DOMAIN-CONTAINING PROTEIN"/>
    <property type="match status" value="1"/>
</dbReference>
<evidence type="ECO:0000313" key="6">
    <source>
        <dbReference type="Proteomes" id="UP000287166"/>
    </source>
</evidence>
<dbReference type="RefSeq" id="XP_027611214.1">
    <property type="nucleotide sequence ID" value="XM_027755413.1"/>
</dbReference>
<proteinExistence type="inferred from homology"/>
<dbReference type="InParanoid" id="A0A401GDT7"/>
<dbReference type="GO" id="GO:0016616">
    <property type="term" value="F:oxidoreductase activity, acting on the CH-OH group of donors, NAD or NADP as acceptor"/>
    <property type="evidence" value="ECO:0007669"/>
    <property type="project" value="UniProtKB-ARBA"/>
</dbReference>
<comment type="similarity">
    <text evidence="1">Belongs to the aldo/keto reductase family.</text>
</comment>
<dbReference type="InterPro" id="IPR036812">
    <property type="entry name" value="NAD(P)_OxRdtase_dom_sf"/>
</dbReference>
<evidence type="ECO:0000256" key="3">
    <source>
        <dbReference type="ARBA" id="ARBA00023002"/>
    </source>
</evidence>
<sequence length="93" mass="10497">MPLLGLGGRELELHDRLYCSLKHGYRLGHLNSARFYANEAEVGNAVRESGFLREEIFITIKVMSDEHGYANMLKAVDNSLKWFSSGAHPILYA</sequence>
<dbReference type="InterPro" id="IPR023210">
    <property type="entry name" value="NADP_OxRdtase_dom"/>
</dbReference>
<accession>A0A401GDT7</accession>
<evidence type="ECO:0000256" key="2">
    <source>
        <dbReference type="ARBA" id="ARBA00022857"/>
    </source>
</evidence>
<protein>
    <recommendedName>
        <fullName evidence="4">NADP-dependent oxidoreductase domain-containing protein</fullName>
    </recommendedName>
</protein>
<keyword evidence="2" id="KW-0521">NADP</keyword>
<dbReference type="SUPFAM" id="SSF51430">
    <property type="entry name" value="NAD(P)-linked oxidoreductase"/>
    <property type="match status" value="1"/>
</dbReference>
<name>A0A401GDT7_9APHY</name>
<reference evidence="5 6" key="1">
    <citation type="journal article" date="2018" name="Sci. Rep.">
        <title>Genome sequence of the cauliflower mushroom Sparassis crispa (Hanabiratake) and its association with beneficial usage.</title>
        <authorList>
            <person name="Kiyama R."/>
            <person name="Furutani Y."/>
            <person name="Kawaguchi K."/>
            <person name="Nakanishi T."/>
        </authorList>
    </citation>
    <scope>NUCLEOTIDE SEQUENCE [LARGE SCALE GENOMIC DNA]</scope>
</reference>
<dbReference type="OrthoDB" id="416253at2759"/>
<dbReference type="STRING" id="139825.A0A401GDT7"/>
<dbReference type="InterPro" id="IPR020471">
    <property type="entry name" value="AKR"/>
</dbReference>
<keyword evidence="3" id="KW-0560">Oxidoreductase</keyword>
<dbReference type="Pfam" id="PF00248">
    <property type="entry name" value="Aldo_ket_red"/>
    <property type="match status" value="1"/>
</dbReference>